<reference evidence="1 2" key="1">
    <citation type="submission" date="2018-10" db="EMBL/GenBank/DDBJ databases">
        <title>A high-quality apple genome assembly.</title>
        <authorList>
            <person name="Hu J."/>
        </authorList>
    </citation>
    <scope>NUCLEOTIDE SEQUENCE [LARGE SCALE GENOMIC DNA]</scope>
    <source>
        <strain evidence="2">cv. HFTH1</strain>
        <tissue evidence="1">Young leaf</tissue>
    </source>
</reference>
<comment type="caution">
    <text evidence="1">The sequence shown here is derived from an EMBL/GenBank/DDBJ whole genome shotgun (WGS) entry which is preliminary data.</text>
</comment>
<evidence type="ECO:0000313" key="1">
    <source>
        <dbReference type="EMBL" id="RXI07231.1"/>
    </source>
</evidence>
<accession>A0A498KJ78</accession>
<gene>
    <name evidence="1" type="ORF">DVH24_026367</name>
</gene>
<name>A0A498KJ78_MALDO</name>
<dbReference type="EMBL" id="RDQH01000328">
    <property type="protein sequence ID" value="RXI07231.1"/>
    <property type="molecule type" value="Genomic_DNA"/>
</dbReference>
<evidence type="ECO:0000313" key="2">
    <source>
        <dbReference type="Proteomes" id="UP000290289"/>
    </source>
</evidence>
<dbReference type="Proteomes" id="UP000290289">
    <property type="component" value="Chromosome 2"/>
</dbReference>
<organism evidence="1 2">
    <name type="scientific">Malus domestica</name>
    <name type="common">Apple</name>
    <name type="synonym">Pyrus malus</name>
    <dbReference type="NCBI Taxonomy" id="3750"/>
    <lineage>
        <taxon>Eukaryota</taxon>
        <taxon>Viridiplantae</taxon>
        <taxon>Streptophyta</taxon>
        <taxon>Embryophyta</taxon>
        <taxon>Tracheophyta</taxon>
        <taxon>Spermatophyta</taxon>
        <taxon>Magnoliopsida</taxon>
        <taxon>eudicotyledons</taxon>
        <taxon>Gunneridae</taxon>
        <taxon>Pentapetalae</taxon>
        <taxon>rosids</taxon>
        <taxon>fabids</taxon>
        <taxon>Rosales</taxon>
        <taxon>Rosaceae</taxon>
        <taxon>Amygdaloideae</taxon>
        <taxon>Maleae</taxon>
        <taxon>Malus</taxon>
    </lineage>
</organism>
<protein>
    <submittedName>
        <fullName evidence="1">Uncharacterized protein</fullName>
    </submittedName>
</protein>
<dbReference type="AlphaFoldDB" id="A0A498KJ78"/>
<sequence length="65" mass="7348">MANLDLEAADLDDKRGDAPMWAKINAGAFEASVCEEQCNVHRYERFCQLENYTCGRVGPIHIMET</sequence>
<keyword evidence="2" id="KW-1185">Reference proteome</keyword>
<proteinExistence type="predicted"/>